<dbReference type="Gene3D" id="3.40.50.300">
    <property type="entry name" value="P-loop containing nucleotide triphosphate hydrolases"/>
    <property type="match status" value="1"/>
</dbReference>
<dbReference type="PANTHER" id="PTHR32114:SF2">
    <property type="entry name" value="ABC TRANSPORTER ABCH.3"/>
    <property type="match status" value="1"/>
</dbReference>
<dbReference type="Proteomes" id="UP000199411">
    <property type="component" value="Unassembled WGS sequence"/>
</dbReference>
<protein>
    <submittedName>
        <fullName evidence="4">Wobble nucleotide-excising tRNase</fullName>
    </submittedName>
</protein>
<organism evidence="4 5">
    <name type="scientific">Desulfurella multipotens</name>
    <dbReference type="NCBI Taxonomy" id="79269"/>
    <lineage>
        <taxon>Bacteria</taxon>
        <taxon>Pseudomonadati</taxon>
        <taxon>Campylobacterota</taxon>
        <taxon>Desulfurellia</taxon>
        <taxon>Desulfurellales</taxon>
        <taxon>Desulfurellaceae</taxon>
        <taxon>Desulfurella</taxon>
    </lineage>
</organism>
<dbReference type="InterPro" id="IPR026866">
    <property type="entry name" value="CR006_AAA"/>
</dbReference>
<evidence type="ECO:0000259" key="3">
    <source>
        <dbReference type="Pfam" id="PF13166"/>
    </source>
</evidence>
<evidence type="ECO:0000313" key="4">
    <source>
        <dbReference type="EMBL" id="SDC67372.1"/>
    </source>
</evidence>
<evidence type="ECO:0000256" key="1">
    <source>
        <dbReference type="SAM" id="Coils"/>
    </source>
</evidence>
<feature type="coiled-coil region" evidence="1">
    <location>
        <begin position="379"/>
        <end position="466"/>
    </location>
</feature>
<dbReference type="SUPFAM" id="SSF52540">
    <property type="entry name" value="P-loop containing nucleoside triphosphate hydrolases"/>
    <property type="match status" value="1"/>
</dbReference>
<evidence type="ECO:0000313" key="5">
    <source>
        <dbReference type="Proteomes" id="UP000199411"/>
    </source>
</evidence>
<feature type="domain" description="Protein CR006 P-loop" evidence="3">
    <location>
        <begin position="15"/>
        <end position="718"/>
    </location>
</feature>
<feature type="coiled-coil region" evidence="1">
    <location>
        <begin position="289"/>
        <end position="349"/>
    </location>
</feature>
<feature type="region of interest" description="Disordered" evidence="2">
    <location>
        <begin position="122"/>
        <end position="149"/>
    </location>
</feature>
<dbReference type="OrthoDB" id="9795565at2"/>
<dbReference type="Pfam" id="PF13166">
    <property type="entry name" value="AAA_13"/>
    <property type="match status" value="1"/>
</dbReference>
<gene>
    <name evidence="4" type="ORF">SAMN05660835_01207</name>
</gene>
<reference evidence="5" key="1">
    <citation type="submission" date="2016-10" db="EMBL/GenBank/DDBJ databases">
        <authorList>
            <person name="Varghese N."/>
            <person name="Submissions S."/>
        </authorList>
    </citation>
    <scope>NUCLEOTIDE SEQUENCE [LARGE SCALE GENOMIC DNA]</scope>
    <source>
        <strain evidence="5">DSM 8415</strain>
    </source>
</reference>
<dbReference type="RefSeq" id="WP_092128907.1">
    <property type="nucleotide sequence ID" value="NZ_FMYU01000007.1"/>
</dbReference>
<dbReference type="InterPro" id="IPR027417">
    <property type="entry name" value="P-loop_NTPase"/>
</dbReference>
<name>A0A1G6NHM2_9BACT</name>
<evidence type="ECO:0000256" key="2">
    <source>
        <dbReference type="SAM" id="MobiDB-lite"/>
    </source>
</evidence>
<dbReference type="EMBL" id="FMYU01000007">
    <property type="protein sequence ID" value="SDC67372.1"/>
    <property type="molecule type" value="Genomic_DNA"/>
</dbReference>
<dbReference type="AlphaFoldDB" id="A0A1G6NHM2"/>
<accession>A0A1G6NHM2</accession>
<proteinExistence type="predicted"/>
<keyword evidence="1" id="KW-0175">Coiled coil</keyword>
<keyword evidence="5" id="KW-1185">Reference proteome</keyword>
<dbReference type="PANTHER" id="PTHR32114">
    <property type="entry name" value="ABC TRANSPORTER ABCH.3"/>
    <property type="match status" value="1"/>
</dbReference>
<sequence length="754" mass="90052">MEVKKINSIRNFGQFIEFDWDKNISQFEKYNFFYGWNYSGKTTLSRIFRCFEKKQLHKDYQNSKFSIVLENNQKLTDKNIDNNYPIRVFNEDFIEDNFEWNNENAEIDPVLILGEESKELDKQLKQKQKEKEEMERQKSNNENEKNQIERDLQNKLSKKASEIRDILSITNSKEFDRNVLEEKIEEIKDNFSEKILRDNEVNNLRNLIFRQKLETINLSSKIDPKLGQYITDIKNVLNNKVTAQKIIEKLNQNARLSEWVKDGIELHKNENTCQFCGNLLTKERLDELNKHFSEEFNLLMKEIDEKEAELNHHIEYINQISFPDKARLYNEFQQNYENLLNRFNEMKTQYINNVKSLIKELKRKKGKPFETITIDQSINEDIEKKIINLFAEIKKIIEQHNNKVNSLEKEKEDAKEKIKLHYCAKFIQDERYFELKIEINQLNEEIKNLEQKINNIIEEIKEIEQKIKASAIGAKKLNEYLNNFFGDDRFKIEQTENGRYKLYRNDQIAKNLSTGERNIISLIYFFSKLEETNFDIGNSVIFIDDPVSSLDSNHMHRVYAFLCDKVKNIGQLFITTHNYDFFNLIKDLYKYGLGNKNGKFYLIKRIENKNQCYSTIEVLPDLLMKFKSEYNYLFSLLKEFNDTQDKDKNSFEQLYLIPNILRRFFEMYLFMRYPNGKKFKEKANDFFTNISNINGVENMKIMALKLMDEYSHEENPTYANNFPELPEIINSVSFILTCIKEKDSAHFVALESSV</sequence>